<gene>
    <name evidence="19" type="primary">gb23228</name>
    <name evidence="19" type="ORF">PR202_gb23228</name>
</gene>
<reference evidence="19" key="2">
    <citation type="submission" date="2021-12" db="EMBL/GenBank/DDBJ databases">
        <title>Resequencing data analysis of finger millet.</title>
        <authorList>
            <person name="Hatakeyama M."/>
            <person name="Aluri S."/>
            <person name="Balachadran M.T."/>
            <person name="Sivarajan S.R."/>
            <person name="Poveda L."/>
            <person name="Shimizu-Inatsugi R."/>
            <person name="Schlapbach R."/>
            <person name="Sreeman S.M."/>
            <person name="Shimizu K.K."/>
        </authorList>
    </citation>
    <scope>NUCLEOTIDE SEQUENCE</scope>
</reference>
<dbReference type="GO" id="GO:0006438">
    <property type="term" value="P:valyl-tRNA aminoacylation"/>
    <property type="evidence" value="ECO:0007669"/>
    <property type="project" value="InterPro"/>
</dbReference>
<dbReference type="SUPFAM" id="SSF47323">
    <property type="entry name" value="Anticodon-binding domain of a subclass of class I aminoacyl-tRNA synthetases"/>
    <property type="match status" value="1"/>
</dbReference>
<keyword evidence="5" id="KW-0963">Cytoplasm</keyword>
<dbReference type="EMBL" id="BQKI01000085">
    <property type="protein sequence ID" value="GJN34555.1"/>
    <property type="molecule type" value="Genomic_DNA"/>
</dbReference>
<dbReference type="InterPro" id="IPR014729">
    <property type="entry name" value="Rossmann-like_a/b/a_fold"/>
</dbReference>
<evidence type="ECO:0000256" key="12">
    <source>
        <dbReference type="ARBA" id="ARBA00040837"/>
    </source>
</evidence>
<feature type="region of interest" description="Disordered" evidence="16">
    <location>
        <begin position="1"/>
        <end position="76"/>
    </location>
</feature>
<comment type="catalytic activity">
    <reaction evidence="13">
        <text>tRNA(Val) + L-valine + ATP = L-valyl-tRNA(Val) + AMP + diphosphate</text>
        <dbReference type="Rhea" id="RHEA:10704"/>
        <dbReference type="Rhea" id="RHEA-COMP:9672"/>
        <dbReference type="Rhea" id="RHEA-COMP:9708"/>
        <dbReference type="ChEBI" id="CHEBI:30616"/>
        <dbReference type="ChEBI" id="CHEBI:33019"/>
        <dbReference type="ChEBI" id="CHEBI:57762"/>
        <dbReference type="ChEBI" id="CHEBI:78442"/>
        <dbReference type="ChEBI" id="CHEBI:78537"/>
        <dbReference type="ChEBI" id="CHEBI:456215"/>
        <dbReference type="EC" id="6.1.1.9"/>
    </reaction>
</comment>
<dbReference type="Gene3D" id="3.90.740.10">
    <property type="entry name" value="Valyl/Leucyl/Isoleucyl-tRNA synthetase, editing domain"/>
    <property type="match status" value="1"/>
</dbReference>
<dbReference type="GO" id="GO:0048608">
    <property type="term" value="P:reproductive structure development"/>
    <property type="evidence" value="ECO:0007669"/>
    <property type="project" value="UniProtKB-ARBA"/>
</dbReference>
<sequence>MEKQLDEKELERKLKKDQKAKEKEEKKLKAKQKEAARLQAQATSEGTKKSEKKQKKKTVEDENPDDFIDPDTPQGRKKLLAPQMAKQYSPSVVEKSWYTWWESSGYFGADSCSTKDPFVIVLPPPNVTGALHIGHALTVAIEDAMIRWRRMSGYNALWVPGVDHAGIATQVVVEKKLMREKNLTRHDIGREKFVSEVLQWKEQYGGTILNQLRRLGASLDWSREAFTMDEQRSKAVTEAFVRLHKEGLIYRDYRLVNWDCTLRTAISDIEVDHIELKEEKMLLVPGYTAPVQFGVLISFAYPLEEGLGEIVVATTRIETMLGDTAIAVHPEDTRYKHLHGRYAIHPFNGRKLKIICDAELVDPKFGTGAVKVTPAHDPNDFEVGKRHNLEFINIFTDDGKINSNGGAQFEGMPRFIARAAVIEALKKKGLYKDTTKNEMSLGVCSRTNDIVEPMIKPQWFVNCNTMAKASLDAVRWLENIRDWCVSRQLWWGHRVPAWYVTLEDDQVKDVGSDNGRWIVARNESDAYLEAQKKYPRKKLQLSQDPDVLDTWFSSGLFPLTVLGWPDDTADLRAFYPTSVLETGLDILFFWVARMVMMGMQLGGDIPFQKVYLHPMIRDAQGRKMSKSKGNVIDPLDVINGISLNGLLKQLEEGNLDPKELKIAKEGKIKDFPDGIPECGTDALRFALISYTSQSDRINLDIKRVVGYRQWCNKLWNAIRFAMGKLGDNYTPPATIDVSLMPPICKWILSVLNRAIGKTVTSLEAYKFSDATSAIYSWWQYQLCDVFIEAIKPYFFNNSQEFESARAASRDTLWVCLDNGLRLLHPFMPYVTEELWQRLPQPKNSCRKDTIMMSEYPSLIKGWTNERLENEMDIVLDAVNKLRSLKPPTETNERRPAFALCRDQETILKESDETPADCATAVVNKDLSVYLQLQGALNAEAELEKLGKKRDEIQKLRHALTQKMDASGYREKAPPNVQEEDVRKLAALMEQLEVISEAEKKIEAKTGSS</sequence>
<dbReference type="SUPFAM" id="SSF46589">
    <property type="entry name" value="tRNA-binding arm"/>
    <property type="match status" value="1"/>
</dbReference>
<evidence type="ECO:0000313" key="20">
    <source>
        <dbReference type="Proteomes" id="UP001054889"/>
    </source>
</evidence>
<dbReference type="FunFam" id="3.90.740.10:FF:000005">
    <property type="entry name" value="Valine--tRNA ligase, mitochondrial"/>
    <property type="match status" value="1"/>
</dbReference>
<evidence type="ECO:0000256" key="1">
    <source>
        <dbReference type="ARBA" id="ARBA00004173"/>
    </source>
</evidence>
<dbReference type="InterPro" id="IPR009080">
    <property type="entry name" value="tRNAsynth_Ia_anticodon-bd"/>
</dbReference>
<dbReference type="PRINTS" id="PR00986">
    <property type="entry name" value="TRNASYNTHVAL"/>
</dbReference>
<evidence type="ECO:0000259" key="17">
    <source>
        <dbReference type="Pfam" id="PF00133"/>
    </source>
</evidence>
<dbReference type="SUPFAM" id="SSF52374">
    <property type="entry name" value="Nucleotidylyl transferase"/>
    <property type="match status" value="1"/>
</dbReference>
<dbReference type="PANTHER" id="PTHR11946">
    <property type="entry name" value="VALYL-TRNA SYNTHETASES"/>
    <property type="match status" value="1"/>
</dbReference>
<proteinExistence type="inferred from homology"/>
<evidence type="ECO:0000256" key="2">
    <source>
        <dbReference type="ARBA" id="ARBA00004496"/>
    </source>
</evidence>
<dbReference type="Gene3D" id="1.10.730.10">
    <property type="entry name" value="Isoleucyl-tRNA Synthetase, Domain 1"/>
    <property type="match status" value="1"/>
</dbReference>
<accession>A0AAV5FJC4</accession>
<dbReference type="CDD" id="cd00817">
    <property type="entry name" value="ValRS_core"/>
    <property type="match status" value="1"/>
</dbReference>
<keyword evidence="8 14" id="KW-0067">ATP-binding</keyword>
<dbReference type="PROSITE" id="PS00178">
    <property type="entry name" value="AA_TRNA_LIGASE_I"/>
    <property type="match status" value="1"/>
</dbReference>
<dbReference type="FunFam" id="3.40.50.620:FF:000020">
    <property type="entry name" value="Valine--tRNA ligase, mitochondrial"/>
    <property type="match status" value="1"/>
</dbReference>
<dbReference type="Pfam" id="PF08264">
    <property type="entry name" value="Anticodon_1"/>
    <property type="match status" value="1"/>
</dbReference>
<dbReference type="Proteomes" id="UP001054889">
    <property type="component" value="Unassembled WGS sequence"/>
</dbReference>
<keyword evidence="6 14" id="KW-0436">Ligase</keyword>
<dbReference type="InterPro" id="IPR002300">
    <property type="entry name" value="aa-tRNA-synth_Ia"/>
</dbReference>
<evidence type="ECO:0000256" key="16">
    <source>
        <dbReference type="SAM" id="MobiDB-lite"/>
    </source>
</evidence>
<evidence type="ECO:0000256" key="8">
    <source>
        <dbReference type="ARBA" id="ARBA00022840"/>
    </source>
</evidence>
<evidence type="ECO:0000256" key="15">
    <source>
        <dbReference type="SAM" id="Coils"/>
    </source>
</evidence>
<protein>
    <recommendedName>
        <fullName evidence="12">Valine--tRNA ligase, mitochondrial</fullName>
        <ecNumber evidence="4">6.1.1.9</ecNumber>
    </recommendedName>
    <alternativeName>
        <fullName evidence="11">Valyl-tRNA synthetase</fullName>
    </alternativeName>
</protein>
<comment type="caution">
    <text evidence="19">The sequence shown here is derived from an EMBL/GenBank/DDBJ whole genome shotgun (WGS) entry which is preliminary data.</text>
</comment>
<evidence type="ECO:0000256" key="9">
    <source>
        <dbReference type="ARBA" id="ARBA00022917"/>
    </source>
</evidence>
<evidence type="ECO:0000256" key="6">
    <source>
        <dbReference type="ARBA" id="ARBA00022598"/>
    </source>
</evidence>
<dbReference type="GO" id="GO:0005524">
    <property type="term" value="F:ATP binding"/>
    <property type="evidence" value="ECO:0007669"/>
    <property type="project" value="UniProtKB-KW"/>
</dbReference>
<keyword evidence="20" id="KW-1185">Reference proteome</keyword>
<organism evidence="19 20">
    <name type="scientific">Eleusine coracana subsp. coracana</name>
    <dbReference type="NCBI Taxonomy" id="191504"/>
    <lineage>
        <taxon>Eukaryota</taxon>
        <taxon>Viridiplantae</taxon>
        <taxon>Streptophyta</taxon>
        <taxon>Embryophyta</taxon>
        <taxon>Tracheophyta</taxon>
        <taxon>Spermatophyta</taxon>
        <taxon>Magnoliopsida</taxon>
        <taxon>Liliopsida</taxon>
        <taxon>Poales</taxon>
        <taxon>Poaceae</taxon>
        <taxon>PACMAD clade</taxon>
        <taxon>Chloridoideae</taxon>
        <taxon>Cynodonteae</taxon>
        <taxon>Eleusininae</taxon>
        <taxon>Eleusine</taxon>
    </lineage>
</organism>
<reference evidence="19" key="1">
    <citation type="journal article" date="2018" name="DNA Res.">
        <title>Multiple hybrid de novo genome assembly of finger millet, an orphan allotetraploid crop.</title>
        <authorList>
            <person name="Hatakeyama M."/>
            <person name="Aluri S."/>
            <person name="Balachadran M.T."/>
            <person name="Sivarajan S.R."/>
            <person name="Patrignani A."/>
            <person name="Gruter S."/>
            <person name="Poveda L."/>
            <person name="Shimizu-Inatsugi R."/>
            <person name="Baeten J."/>
            <person name="Francoijs K.J."/>
            <person name="Nataraja K.N."/>
            <person name="Reddy Y.A.N."/>
            <person name="Phadnis S."/>
            <person name="Ravikumar R.L."/>
            <person name="Schlapbach R."/>
            <person name="Sreeman S.M."/>
            <person name="Shimizu K.K."/>
        </authorList>
    </citation>
    <scope>NUCLEOTIDE SEQUENCE</scope>
</reference>
<dbReference type="GO" id="GO:0002161">
    <property type="term" value="F:aminoacyl-tRNA deacylase activity"/>
    <property type="evidence" value="ECO:0007669"/>
    <property type="project" value="InterPro"/>
</dbReference>
<dbReference type="HAMAP" id="MF_02004">
    <property type="entry name" value="Val_tRNA_synth_type1"/>
    <property type="match status" value="1"/>
</dbReference>
<comment type="similarity">
    <text evidence="3 14">Belongs to the class-I aminoacyl-tRNA synthetase family.</text>
</comment>
<keyword evidence="9 14" id="KW-0648">Protein biosynthesis</keyword>
<feature type="domain" description="Aminoacyl-tRNA synthetase class Ia" evidence="17">
    <location>
        <begin position="97"/>
        <end position="699"/>
    </location>
</feature>
<evidence type="ECO:0000256" key="10">
    <source>
        <dbReference type="ARBA" id="ARBA00023146"/>
    </source>
</evidence>
<keyword evidence="15" id="KW-0175">Coiled coil</keyword>
<dbReference type="EC" id="6.1.1.9" evidence="4"/>
<dbReference type="AlphaFoldDB" id="A0AAV5FJC4"/>
<dbReference type="InterPro" id="IPR010978">
    <property type="entry name" value="tRNA-bd_arm"/>
</dbReference>
<dbReference type="FunFam" id="3.40.50.620:FF:000078">
    <property type="entry name" value="Valine--tRNA ligase, mitochondrial"/>
    <property type="match status" value="1"/>
</dbReference>
<evidence type="ECO:0000256" key="13">
    <source>
        <dbReference type="ARBA" id="ARBA00047552"/>
    </source>
</evidence>
<dbReference type="Gene3D" id="1.10.287.380">
    <property type="entry name" value="Valyl-tRNA synthetase, C-terminal domain"/>
    <property type="match status" value="1"/>
</dbReference>
<dbReference type="GO" id="GO:0005829">
    <property type="term" value="C:cytosol"/>
    <property type="evidence" value="ECO:0007669"/>
    <property type="project" value="TreeGrafter"/>
</dbReference>
<evidence type="ECO:0000313" key="19">
    <source>
        <dbReference type="EMBL" id="GJN34555.1"/>
    </source>
</evidence>
<dbReference type="InterPro" id="IPR033705">
    <property type="entry name" value="Anticodon_Ia_Val"/>
</dbReference>
<name>A0AAV5FJC4_ELECO</name>
<dbReference type="InterPro" id="IPR037118">
    <property type="entry name" value="Val-tRNA_synth_C_sf"/>
</dbReference>
<evidence type="ECO:0000256" key="14">
    <source>
        <dbReference type="RuleBase" id="RU363035"/>
    </source>
</evidence>
<dbReference type="InterPro" id="IPR009008">
    <property type="entry name" value="Val/Leu/Ile-tRNA-synth_edit"/>
</dbReference>
<dbReference type="PANTHER" id="PTHR11946:SF109">
    <property type="entry name" value="VALINE--TRNA LIGASE"/>
    <property type="match status" value="1"/>
</dbReference>
<evidence type="ECO:0000256" key="7">
    <source>
        <dbReference type="ARBA" id="ARBA00022741"/>
    </source>
</evidence>
<evidence type="ECO:0000256" key="11">
    <source>
        <dbReference type="ARBA" id="ARBA00029936"/>
    </source>
</evidence>
<dbReference type="NCBIfam" id="TIGR00422">
    <property type="entry name" value="valS"/>
    <property type="match status" value="1"/>
</dbReference>
<feature type="compositionally biased region" description="Basic and acidic residues" evidence="16">
    <location>
        <begin position="1"/>
        <end position="36"/>
    </location>
</feature>
<dbReference type="GO" id="GO:0005739">
    <property type="term" value="C:mitochondrion"/>
    <property type="evidence" value="ECO:0007669"/>
    <property type="project" value="UniProtKB-SubCell"/>
</dbReference>
<feature type="coiled-coil region" evidence="15">
    <location>
        <begin position="935"/>
        <end position="1004"/>
    </location>
</feature>
<evidence type="ECO:0000256" key="3">
    <source>
        <dbReference type="ARBA" id="ARBA00005594"/>
    </source>
</evidence>
<evidence type="ECO:0000256" key="5">
    <source>
        <dbReference type="ARBA" id="ARBA00022490"/>
    </source>
</evidence>
<dbReference type="GO" id="GO:0009791">
    <property type="term" value="P:post-embryonic development"/>
    <property type="evidence" value="ECO:0007669"/>
    <property type="project" value="UniProtKB-ARBA"/>
</dbReference>
<dbReference type="Gene3D" id="3.40.50.620">
    <property type="entry name" value="HUPs"/>
    <property type="match status" value="2"/>
</dbReference>
<dbReference type="FunFam" id="1.10.730.10:FF:000009">
    <property type="entry name" value="Valine--tRNA ligase, mitochondrial"/>
    <property type="match status" value="1"/>
</dbReference>
<evidence type="ECO:0000259" key="18">
    <source>
        <dbReference type="Pfam" id="PF08264"/>
    </source>
</evidence>
<dbReference type="InterPro" id="IPR001412">
    <property type="entry name" value="aa-tRNA-synth_I_CS"/>
</dbReference>
<comment type="subcellular location">
    <subcellularLocation>
        <location evidence="2">Cytoplasm</location>
    </subcellularLocation>
    <subcellularLocation>
        <location evidence="1">Mitochondrion</location>
    </subcellularLocation>
</comment>
<keyword evidence="10 14" id="KW-0030">Aminoacyl-tRNA synthetase</keyword>
<dbReference type="SUPFAM" id="SSF50677">
    <property type="entry name" value="ValRS/IleRS/LeuRS editing domain"/>
    <property type="match status" value="1"/>
</dbReference>
<dbReference type="InterPro" id="IPR013155">
    <property type="entry name" value="M/V/L/I-tRNA-synth_anticd-bd"/>
</dbReference>
<dbReference type="GO" id="GO:0004832">
    <property type="term" value="F:valine-tRNA ligase activity"/>
    <property type="evidence" value="ECO:0007669"/>
    <property type="project" value="UniProtKB-EC"/>
</dbReference>
<dbReference type="InterPro" id="IPR002303">
    <property type="entry name" value="Valyl-tRNA_ligase"/>
</dbReference>
<dbReference type="NCBIfam" id="NF004349">
    <property type="entry name" value="PRK05729.1"/>
    <property type="match status" value="1"/>
</dbReference>
<dbReference type="CDD" id="cd07962">
    <property type="entry name" value="Anticodon_Ia_Val"/>
    <property type="match status" value="1"/>
</dbReference>
<dbReference type="Pfam" id="PF00133">
    <property type="entry name" value="tRNA-synt_1"/>
    <property type="match status" value="1"/>
</dbReference>
<evidence type="ECO:0000256" key="4">
    <source>
        <dbReference type="ARBA" id="ARBA00013169"/>
    </source>
</evidence>
<keyword evidence="7 14" id="KW-0547">Nucleotide-binding</keyword>
<feature type="domain" description="Methionyl/Valyl/Leucyl/Isoleucyl-tRNA synthetase anticodon-binding" evidence="18">
    <location>
        <begin position="745"/>
        <end position="885"/>
    </location>
</feature>